<accession>G2JBI6</accession>
<dbReference type="EMBL" id="CAFB01000066">
    <property type="protein sequence ID" value="CCD30140.1"/>
    <property type="molecule type" value="Genomic_DNA"/>
</dbReference>
<dbReference type="Proteomes" id="UP000054051">
    <property type="component" value="Unassembled WGS sequence"/>
</dbReference>
<dbReference type="OrthoDB" id="9814225at2"/>
<dbReference type="AlphaFoldDB" id="G2JBI6"/>
<comment type="caution">
    <text evidence="2">The sequence shown here is derived from an EMBL/GenBank/DDBJ whole genome shotgun (WGS) entry which is preliminary data.</text>
</comment>
<dbReference type="STRING" id="1070319.CAGGBEG34_470002"/>
<evidence type="ECO:0000313" key="2">
    <source>
        <dbReference type="EMBL" id="CCD30140.1"/>
    </source>
</evidence>
<dbReference type="RefSeq" id="WP_006683210.1">
    <property type="nucleotide sequence ID" value="NZ_CAFB01000066.1"/>
</dbReference>
<name>G2JBI6_9BURK</name>
<sequence>MNLIDDALQSVLIRARRSIGEIVPNVVIEEVHQDALTITEHPVEQGAAIADHAYVRPAEVVMRCGFGPGNAFSRMESSDPAWMYQQLRALQASRQPFDVITGKRAYRNMLIRQLTVTTAPESEHALMVTAALRQVLIVQTQTATLPPSEHHAAPEKTAEIQNLGTKQLKPVRSSILSKMGSFSGALGFSQ</sequence>
<dbReference type="eggNOG" id="ENOG502ZB42">
    <property type="taxonomic scope" value="Bacteria"/>
</dbReference>
<protein>
    <submittedName>
        <fullName evidence="2">Putative phage-related protein</fullName>
    </submittedName>
</protein>
<dbReference type="InterPro" id="IPR048494">
    <property type="entry name" value="Dit-like_N"/>
</dbReference>
<feature type="domain" description="Dit-like phage tail protein N-terminal" evidence="1">
    <location>
        <begin position="25"/>
        <end position="146"/>
    </location>
</feature>
<organism evidence="2 3">
    <name type="scientific">Candidatus Glomeribacter gigasporarum BEG34</name>
    <dbReference type="NCBI Taxonomy" id="1070319"/>
    <lineage>
        <taxon>Bacteria</taxon>
        <taxon>Pseudomonadati</taxon>
        <taxon>Pseudomonadota</taxon>
        <taxon>Betaproteobacteria</taxon>
        <taxon>Burkholderiales</taxon>
        <taxon>Burkholderiaceae</taxon>
        <taxon>Candidatus Glomeribacter</taxon>
    </lineage>
</organism>
<proteinExistence type="predicted"/>
<evidence type="ECO:0000259" key="1">
    <source>
        <dbReference type="Pfam" id="PF21821"/>
    </source>
</evidence>
<gene>
    <name evidence="2" type="ORF">CAGGBEG34_470002</name>
</gene>
<reference evidence="2 3" key="1">
    <citation type="submission" date="2011-08" db="EMBL/GenBank/DDBJ databases">
        <title>The genome of the obligate endobacterium of an arbuscular mycorrhizal fungus reveals an interphylum network of nutritional interactions.</title>
        <authorList>
            <person name="Ghignone S."/>
            <person name="Salvioli A."/>
            <person name="Anca I."/>
            <person name="Lumini E."/>
            <person name="Ortu G."/>
            <person name="Petiti L."/>
            <person name="Cruveiller S."/>
            <person name="Bianciotto V."/>
            <person name="Piffanelli P."/>
            <person name="Lanfranco L."/>
            <person name="Bonfante P."/>
        </authorList>
    </citation>
    <scope>NUCLEOTIDE SEQUENCE [LARGE SCALE GENOMIC DNA]</scope>
    <source>
        <strain evidence="2 3">BEG34</strain>
    </source>
</reference>
<keyword evidence="3" id="KW-1185">Reference proteome</keyword>
<evidence type="ECO:0000313" key="3">
    <source>
        <dbReference type="Proteomes" id="UP000054051"/>
    </source>
</evidence>
<dbReference type="Pfam" id="PF21821">
    <property type="entry name" value="Dit_like"/>
    <property type="match status" value="1"/>
</dbReference>